<evidence type="ECO:0000313" key="2">
    <source>
        <dbReference type="Proteomes" id="UP001142175"/>
    </source>
</evidence>
<dbReference type="AlphaFoldDB" id="A0A9X2P8E3"/>
<dbReference type="InterPro" id="IPR011008">
    <property type="entry name" value="Dimeric_a/b-barrel"/>
</dbReference>
<evidence type="ECO:0000313" key="1">
    <source>
        <dbReference type="EMBL" id="MCR9015645.1"/>
    </source>
</evidence>
<dbReference type="Proteomes" id="UP001142175">
    <property type="component" value="Unassembled WGS sequence"/>
</dbReference>
<dbReference type="PANTHER" id="PTHR43239">
    <property type="entry name" value="UPF0734 PROTEIN DDB_G0273871/DDB_G0273177"/>
    <property type="match status" value="1"/>
</dbReference>
<organism evidence="1 2">
    <name type="scientific">Aquiflexum gelatinilyticum</name>
    <dbReference type="NCBI Taxonomy" id="2961943"/>
    <lineage>
        <taxon>Bacteria</taxon>
        <taxon>Pseudomonadati</taxon>
        <taxon>Bacteroidota</taxon>
        <taxon>Cytophagia</taxon>
        <taxon>Cytophagales</taxon>
        <taxon>Cyclobacteriaceae</taxon>
        <taxon>Aquiflexum</taxon>
    </lineage>
</organism>
<gene>
    <name evidence="1" type="ORF">NU887_11400</name>
</gene>
<dbReference type="PANTHER" id="PTHR43239:SF1">
    <property type="entry name" value="UPF0734 PROTEIN DDB_G0273871_DDB_G0273177"/>
    <property type="match status" value="1"/>
</dbReference>
<sequence>MNQKYCLTLDLINDPQLIEEYEVYHKSVKPEILQSFTDAGIILMELYRWENRIFMIIEVEPGFSFERKAELDANNQIVQEWEKLMSNYQQRLPGSNGEGKWQLMKKIFES</sequence>
<dbReference type="InterPro" id="IPR052996">
    <property type="entry name" value="Carb_Metab_Mutarotase"/>
</dbReference>
<dbReference type="InterPro" id="IPR008000">
    <property type="entry name" value="Rham/fucose_mutarotase"/>
</dbReference>
<dbReference type="Pfam" id="PF05336">
    <property type="entry name" value="rhaM"/>
    <property type="match status" value="1"/>
</dbReference>
<reference evidence="1" key="1">
    <citation type="submission" date="2022-08" db="EMBL/GenBank/DDBJ databases">
        <authorList>
            <person name="Zhang D."/>
        </authorList>
    </citation>
    <scope>NUCLEOTIDE SEQUENCE</scope>
    <source>
        <strain evidence="1">XJ19-11</strain>
    </source>
</reference>
<dbReference type="GO" id="GO:0016857">
    <property type="term" value="F:racemase and epimerase activity, acting on carbohydrates and derivatives"/>
    <property type="evidence" value="ECO:0007669"/>
    <property type="project" value="InterPro"/>
</dbReference>
<dbReference type="SUPFAM" id="SSF54909">
    <property type="entry name" value="Dimeric alpha+beta barrel"/>
    <property type="match status" value="1"/>
</dbReference>
<keyword evidence="2" id="KW-1185">Reference proteome</keyword>
<protein>
    <submittedName>
        <fullName evidence="1">L-rhamnose mutarotase</fullName>
    </submittedName>
</protein>
<dbReference type="EMBL" id="JANSUY010000007">
    <property type="protein sequence ID" value="MCR9015645.1"/>
    <property type="molecule type" value="Genomic_DNA"/>
</dbReference>
<comment type="caution">
    <text evidence="1">The sequence shown here is derived from an EMBL/GenBank/DDBJ whole genome shotgun (WGS) entry which is preliminary data.</text>
</comment>
<dbReference type="RefSeq" id="WP_258423500.1">
    <property type="nucleotide sequence ID" value="NZ_JANSUY010000007.1"/>
</dbReference>
<proteinExistence type="predicted"/>
<accession>A0A9X2P8E3</accession>
<dbReference type="Gene3D" id="3.30.70.100">
    <property type="match status" value="1"/>
</dbReference>
<name>A0A9X2P8E3_9BACT</name>